<dbReference type="SUPFAM" id="SSF100950">
    <property type="entry name" value="NagB/RpiA/CoA transferase-like"/>
    <property type="match status" value="1"/>
</dbReference>
<proteinExistence type="inferred from homology"/>
<dbReference type="PANTHER" id="PTHR13707:SF60">
    <property type="entry name" value="ACETATE COA-TRANSFERASE SUBUNIT ALPHA"/>
    <property type="match status" value="1"/>
</dbReference>
<dbReference type="RefSeq" id="WP_037977086.1">
    <property type="nucleotide sequence ID" value="NZ_JMKI01000037.1"/>
</dbReference>
<dbReference type="InterPro" id="IPR012792">
    <property type="entry name" value="3-oxoacid_CoA-transf_A"/>
</dbReference>
<dbReference type="InterPro" id="IPR004163">
    <property type="entry name" value="CoA_transf_BS"/>
</dbReference>
<gene>
    <name evidence="3" type="ORF">EH55_07225</name>
</gene>
<dbReference type="PANTHER" id="PTHR13707">
    <property type="entry name" value="KETOACID-COENZYME A TRANSFERASE"/>
    <property type="match status" value="1"/>
</dbReference>
<dbReference type="GeneID" id="90984037"/>
<dbReference type="SMART" id="SM00882">
    <property type="entry name" value="CoA_trans"/>
    <property type="match status" value="1"/>
</dbReference>
<keyword evidence="4" id="KW-1185">Reference proteome</keyword>
<protein>
    <submittedName>
        <fullName evidence="3">Branched-chain amino acid dehydrogenase</fullName>
    </submittedName>
</protein>
<dbReference type="Gene3D" id="3.40.1080.10">
    <property type="entry name" value="Glutaconate Coenzyme A-transferase"/>
    <property type="match status" value="1"/>
</dbReference>
<dbReference type="Pfam" id="PF01144">
    <property type="entry name" value="CoA_trans"/>
    <property type="match status" value="1"/>
</dbReference>
<dbReference type="NCBIfam" id="TIGR02429">
    <property type="entry name" value="pcaI_scoA_fam"/>
    <property type="match status" value="1"/>
</dbReference>
<dbReference type="AlphaFoldDB" id="A0A073J224"/>
<evidence type="ECO:0000256" key="1">
    <source>
        <dbReference type="ARBA" id="ARBA00005612"/>
    </source>
</evidence>
<dbReference type="InterPro" id="IPR037171">
    <property type="entry name" value="NagB/RpiA_transferase-like"/>
</dbReference>
<dbReference type="OrthoDB" id="9777193at2"/>
<reference evidence="3 4" key="1">
    <citation type="submission" date="2014-04" db="EMBL/GenBank/DDBJ databases">
        <title>Draft Genome Sequence of Synergistes jonesii.</title>
        <authorList>
            <person name="Coil D.A."/>
            <person name="Eisen J.A."/>
            <person name="Holland-Moritz H.E."/>
        </authorList>
    </citation>
    <scope>NUCLEOTIDE SEQUENCE [LARGE SCALE GENOMIC DNA]</scope>
    <source>
        <strain evidence="3 4">78-1</strain>
    </source>
</reference>
<dbReference type="STRING" id="2754.EH55_07225"/>
<sequence length="235" mass="25125">MAKPFIKPVVAAREAAKFVADGSSLMIGGFNFGGAPYTLIDALCESGARDIDLICVDTSYYDTKVKGPVGVARLVTEGRLRSLIASHIGLNKKTQELYTSGELKVELIPMGTFVERIRAGGAGLGGVLTPTGVDTVYEKGRETLELDGKRYIIERALTAEAAFIRAYKADAAGNLIYYGTNRNFNPTMATAAKKVIAEVDEVVPIGEIDPNSVVTPGIFIDALVIKGKNEYASRT</sequence>
<dbReference type="PROSITE" id="PS01273">
    <property type="entry name" value="COA_TRANSF_1"/>
    <property type="match status" value="1"/>
</dbReference>
<organism evidence="3 4">
    <name type="scientific">Synergistes jonesii</name>
    <dbReference type="NCBI Taxonomy" id="2754"/>
    <lineage>
        <taxon>Bacteria</taxon>
        <taxon>Thermotogati</taxon>
        <taxon>Synergistota</taxon>
        <taxon>Synergistia</taxon>
        <taxon>Synergistales</taxon>
        <taxon>Synergistaceae</taxon>
        <taxon>Synergistes</taxon>
    </lineage>
</organism>
<comment type="similarity">
    <text evidence="1">Belongs to the 3-oxoacid CoA-transferase subunit A family.</text>
</comment>
<dbReference type="InterPro" id="IPR004165">
    <property type="entry name" value="CoA_trans_fam_I"/>
</dbReference>
<dbReference type="EMBL" id="JMKI01000037">
    <property type="protein sequence ID" value="KEJ91757.1"/>
    <property type="molecule type" value="Genomic_DNA"/>
</dbReference>
<keyword evidence="2" id="KW-0808">Transferase</keyword>
<dbReference type="eggNOG" id="COG1788">
    <property type="taxonomic scope" value="Bacteria"/>
</dbReference>
<name>A0A073J224_9BACT</name>
<evidence type="ECO:0000256" key="2">
    <source>
        <dbReference type="ARBA" id="ARBA00022679"/>
    </source>
</evidence>
<dbReference type="GO" id="GO:0008410">
    <property type="term" value="F:CoA-transferase activity"/>
    <property type="evidence" value="ECO:0007669"/>
    <property type="project" value="InterPro"/>
</dbReference>
<dbReference type="Proteomes" id="UP000027665">
    <property type="component" value="Unassembled WGS sequence"/>
</dbReference>
<evidence type="ECO:0000313" key="3">
    <source>
        <dbReference type="EMBL" id="KEJ91757.1"/>
    </source>
</evidence>
<accession>A0A073J224</accession>
<evidence type="ECO:0000313" key="4">
    <source>
        <dbReference type="Proteomes" id="UP000027665"/>
    </source>
</evidence>
<comment type="caution">
    <text evidence="3">The sequence shown here is derived from an EMBL/GenBank/DDBJ whole genome shotgun (WGS) entry which is preliminary data.</text>
</comment>